<proteinExistence type="predicted"/>
<protein>
    <recommendedName>
        <fullName evidence="4">Transmembrane protein</fullName>
    </recommendedName>
</protein>
<feature type="transmembrane region" description="Helical" evidence="1">
    <location>
        <begin position="186"/>
        <end position="217"/>
    </location>
</feature>
<dbReference type="EnsemblMetazoa" id="GAUT043042-RA">
    <property type="protein sequence ID" value="GAUT043042-PA"/>
    <property type="gene ID" value="GAUT043042"/>
</dbReference>
<keyword evidence="1" id="KW-0812">Transmembrane</keyword>
<sequence length="227" mass="25016">MQSYEKIIKSHVLTFSPYPFASKGKQQICIKCEEAFSTREWETCLKNFKANMCTEASAGQKEKEEEDDDDDDDDEPGKDIKCKKNFKQSFSRCVLMCFGFVSTSPHKHTIQFFASCGFVVVDVAVNLTVSTSVLLTSAPSLSSAATNCFVSAGTFVRYVPILVQLADVRASHLVVHRFGPQSEAAIVFATILVFVATVEVLFPWVLVAAVVVGLMVVDKCCDEGKRV</sequence>
<reference evidence="2" key="1">
    <citation type="submission" date="2020-05" db="UniProtKB">
        <authorList>
            <consortium name="EnsemblMetazoa"/>
        </authorList>
    </citation>
    <scope>IDENTIFICATION</scope>
    <source>
        <strain evidence="2">TTRI</strain>
    </source>
</reference>
<keyword evidence="3" id="KW-1185">Reference proteome</keyword>
<evidence type="ECO:0008006" key="4">
    <source>
        <dbReference type="Google" id="ProtNLM"/>
    </source>
</evidence>
<dbReference type="VEuPathDB" id="VectorBase:GAUT043042"/>
<keyword evidence="1" id="KW-1133">Transmembrane helix</keyword>
<keyword evidence="1" id="KW-0472">Membrane</keyword>
<accession>A0A1A9VNZ8</accession>
<feature type="transmembrane region" description="Helical" evidence="1">
    <location>
        <begin position="112"/>
        <end position="135"/>
    </location>
</feature>
<evidence type="ECO:0000313" key="2">
    <source>
        <dbReference type="EnsemblMetazoa" id="GAUT043042-PA"/>
    </source>
</evidence>
<evidence type="ECO:0000256" key="1">
    <source>
        <dbReference type="SAM" id="Phobius"/>
    </source>
</evidence>
<evidence type="ECO:0000313" key="3">
    <source>
        <dbReference type="Proteomes" id="UP000078200"/>
    </source>
</evidence>
<dbReference type="Proteomes" id="UP000078200">
    <property type="component" value="Unassembled WGS sequence"/>
</dbReference>
<dbReference type="AlphaFoldDB" id="A0A1A9VNZ8"/>
<name>A0A1A9VNZ8_GLOAU</name>
<organism evidence="2 3">
    <name type="scientific">Glossina austeni</name>
    <name type="common">Savannah tsetse fly</name>
    <dbReference type="NCBI Taxonomy" id="7395"/>
    <lineage>
        <taxon>Eukaryota</taxon>
        <taxon>Metazoa</taxon>
        <taxon>Ecdysozoa</taxon>
        <taxon>Arthropoda</taxon>
        <taxon>Hexapoda</taxon>
        <taxon>Insecta</taxon>
        <taxon>Pterygota</taxon>
        <taxon>Neoptera</taxon>
        <taxon>Endopterygota</taxon>
        <taxon>Diptera</taxon>
        <taxon>Brachycera</taxon>
        <taxon>Muscomorpha</taxon>
        <taxon>Hippoboscoidea</taxon>
        <taxon>Glossinidae</taxon>
        <taxon>Glossina</taxon>
    </lineage>
</organism>